<dbReference type="InterPro" id="IPR016024">
    <property type="entry name" value="ARM-type_fold"/>
</dbReference>
<evidence type="ECO:0000313" key="4">
    <source>
        <dbReference type="Proteomes" id="UP000233524"/>
    </source>
</evidence>
<proteinExistence type="inferred from homology"/>
<evidence type="ECO:0008006" key="5">
    <source>
        <dbReference type="Google" id="ProtNLM"/>
    </source>
</evidence>
<dbReference type="GO" id="GO:0005886">
    <property type="term" value="C:plasma membrane"/>
    <property type="evidence" value="ECO:0007669"/>
    <property type="project" value="TreeGrafter"/>
</dbReference>
<feature type="compositionally biased region" description="Low complexity" evidence="2">
    <location>
        <begin position="919"/>
        <end position="933"/>
    </location>
</feature>
<dbReference type="PANTHER" id="PTHR47766">
    <property type="entry name" value="PROTEIN EFR3"/>
    <property type="match status" value="1"/>
</dbReference>
<dbReference type="STRING" id="41688.A0A2N3NA03"/>
<dbReference type="VEuPathDB" id="FungiDB:jhhlp_003816"/>
<dbReference type="EMBL" id="NLAX01000010">
    <property type="protein sequence ID" value="PKS09202.1"/>
    <property type="molecule type" value="Genomic_DNA"/>
</dbReference>
<evidence type="ECO:0000256" key="1">
    <source>
        <dbReference type="ARBA" id="ARBA00010216"/>
    </source>
</evidence>
<feature type="compositionally biased region" description="Polar residues" evidence="2">
    <location>
        <begin position="855"/>
        <end position="874"/>
    </location>
</feature>
<evidence type="ECO:0000256" key="2">
    <source>
        <dbReference type="SAM" id="MobiDB-lite"/>
    </source>
</evidence>
<feature type="compositionally biased region" description="Basic and acidic residues" evidence="2">
    <location>
        <begin position="1084"/>
        <end position="1104"/>
    </location>
</feature>
<dbReference type="InterPro" id="IPR049150">
    <property type="entry name" value="EFR3_HEAT-like_rpt"/>
</dbReference>
<feature type="compositionally biased region" description="Polar residues" evidence="2">
    <location>
        <begin position="1053"/>
        <end position="1067"/>
    </location>
</feature>
<comment type="caution">
    <text evidence="3">The sequence shown here is derived from an EMBL/GenBank/DDBJ whole genome shotgun (WGS) entry which is preliminary data.</text>
</comment>
<name>A0A2N3NA03_9PEZI</name>
<feature type="compositionally biased region" description="Basic and acidic residues" evidence="2">
    <location>
        <begin position="1133"/>
        <end position="1145"/>
    </location>
</feature>
<feature type="compositionally biased region" description="Polar residues" evidence="2">
    <location>
        <begin position="1001"/>
        <end position="1033"/>
    </location>
</feature>
<organism evidence="3 4">
    <name type="scientific">Lomentospora prolificans</name>
    <dbReference type="NCBI Taxonomy" id="41688"/>
    <lineage>
        <taxon>Eukaryota</taxon>
        <taxon>Fungi</taxon>
        <taxon>Dikarya</taxon>
        <taxon>Ascomycota</taxon>
        <taxon>Pezizomycotina</taxon>
        <taxon>Sordariomycetes</taxon>
        <taxon>Hypocreomycetidae</taxon>
        <taxon>Microascales</taxon>
        <taxon>Microascaceae</taxon>
        <taxon>Lomentospora</taxon>
    </lineage>
</organism>
<comment type="similarity">
    <text evidence="1">Belongs to the EFR3 family.</text>
</comment>
<dbReference type="GO" id="GO:0072659">
    <property type="term" value="P:protein localization to plasma membrane"/>
    <property type="evidence" value="ECO:0007669"/>
    <property type="project" value="InterPro"/>
</dbReference>
<dbReference type="Pfam" id="PF21072">
    <property type="entry name" value="EFR3"/>
    <property type="match status" value="1"/>
</dbReference>
<dbReference type="Proteomes" id="UP000233524">
    <property type="component" value="Unassembled WGS sequence"/>
</dbReference>
<dbReference type="InterPro" id="IPR039786">
    <property type="entry name" value="EFR3"/>
</dbReference>
<dbReference type="AlphaFoldDB" id="A0A2N3NA03"/>
<feature type="compositionally biased region" description="Polar residues" evidence="2">
    <location>
        <begin position="478"/>
        <end position="487"/>
    </location>
</feature>
<dbReference type="SUPFAM" id="SSF48371">
    <property type="entry name" value="ARM repeat"/>
    <property type="match status" value="1"/>
</dbReference>
<evidence type="ECO:0000313" key="3">
    <source>
        <dbReference type="EMBL" id="PKS09202.1"/>
    </source>
</evidence>
<protein>
    <recommendedName>
        <fullName evidence="5">Protein EFR3</fullName>
    </recommendedName>
</protein>
<dbReference type="OrthoDB" id="19232at2759"/>
<accession>A0A2N3NA03</accession>
<reference evidence="3 4" key="1">
    <citation type="journal article" date="2017" name="G3 (Bethesda)">
        <title>First Draft Genome Sequence of the Pathogenic Fungus Lomentospora prolificans (Formerly Scedosporium prolificans).</title>
        <authorList>
            <person name="Luo R."/>
            <person name="Zimin A."/>
            <person name="Workman R."/>
            <person name="Fan Y."/>
            <person name="Pertea G."/>
            <person name="Grossman N."/>
            <person name="Wear M.P."/>
            <person name="Jia B."/>
            <person name="Miller H."/>
            <person name="Casadevall A."/>
            <person name="Timp W."/>
            <person name="Zhang S.X."/>
            <person name="Salzberg S.L."/>
        </authorList>
    </citation>
    <scope>NUCLEOTIDE SEQUENCE [LARGE SCALE GENOMIC DNA]</scope>
    <source>
        <strain evidence="3 4">JHH-5317</strain>
    </source>
</reference>
<dbReference type="InParanoid" id="A0A2N3NA03"/>
<dbReference type="PANTHER" id="PTHR47766:SF1">
    <property type="entry name" value="PROTEIN EFR3"/>
    <property type="match status" value="1"/>
</dbReference>
<feature type="region of interest" description="Disordered" evidence="2">
    <location>
        <begin position="955"/>
        <end position="1155"/>
    </location>
</feature>
<sequence length="1155" mass="126716">MNSIQDRCRPKHQVLVLKCYPRTRKGAVDVKPNSSELSYLLFYATSRRSKIQKIGSFLEKKTASDVWRVRIGNVQVTLQILAALIEKSPKDLPLIAPCVLRVLNLVLESQDITMIESSIPTFEAFCENHDASTLFADQGYVQQYESVVRAYANLASCHHAPTKVPSSKPMLMRWRNAGLEAIRSIASSEALSSLVGRQLPVIVPIVLENLWNDNEDFLNVLYSRVEMEERVDSEKLTRRRTSIATVRTADTGGDPNPIALSGTALDVDKLAEEDISVLAMQCLKMIFVVPNRPQIHSATQALLAFIEQKLGQGDPIMRKDSKTGKPRGWAITLYEQVARWAPVQDRYMILVTTMDTLVRTLVRDENIPMHLALTAMVGSLLRSDVNLIGLSVMDVLLQLIQQMKKLILLPALTDDNGEESSGERSQSPTEQVRLLETQRSDLLAQIEHCMGDLATHIYYADQVSDMVSTILQRLKPTRSGSTSSSPHAENDDEATNLVDRASHAEAYFSFGVAKIAALRAVKSILLVANPPSRSTGTRSLSRNRVPIHVWEGTHWLLRDPDGQVRKTYVDAFNTWLDRETTRADMRVHDDLGHRQSTKANRELGTNVFARRAASSASNHEKHVRASGTRFLQLLHIAVYDNALQHVDYDADYVLLHVLLLKLVFSLGVNAVRYGLPMIYRLQEDILDAETPLHKVRIGSLVHGYFWALTECFDFEASVVGRAITNEIIRRRSKQFWVEGVTIPAPPIDRIGTPGVVRSESKLPLHEIESESLLPFDDRLSLVDCIAVGYQEIAVSPPTSPAASPGRPFSQPMMDSSMTSGTIAVTTTDCDLPNQYRETMLVEWTRDEAVLALQPGSRSASLNGSKTGTTGTNRNRLAVNGGGPNGHPSSPYGSQRDLRPTSAQAGGGLAPLHVHKKGSVRSGVSRSPSASSRGYIASVDQLKQVLTGQIHYPMPGTAGAMDGDSDSIDSMVSYDYSPSELSVSPDVQPTPAGPPAPYTGGLQRTPSKGRSTGPLTSNPTHETGSVMETLQEGKSSPEMEDVPPVPPLPKIVTLGTSKSGDLVTTQLARPQEGARSPVRKLSSRGGDRPRTSRSTDRRVSSRGGERNISSRAGESMRVASMAESTSRSGVDLDELLRGIDSRHGEEGLGNLTRPPY</sequence>
<gene>
    <name evidence="3" type="ORF">jhhlp_003816</name>
</gene>
<feature type="region of interest" description="Disordered" evidence="2">
    <location>
        <begin position="474"/>
        <end position="494"/>
    </location>
</feature>
<feature type="region of interest" description="Disordered" evidence="2">
    <location>
        <begin position="854"/>
        <end position="934"/>
    </location>
</feature>
<keyword evidence="4" id="KW-1185">Reference proteome</keyword>